<dbReference type="InterPro" id="IPR000719">
    <property type="entry name" value="Prot_kinase_dom"/>
</dbReference>
<feature type="domain" description="Protein kinase" evidence="1">
    <location>
        <begin position="210"/>
        <end position="489"/>
    </location>
</feature>
<proteinExistence type="predicted"/>
<name>A0A8S1N2K9_PARPR</name>
<dbReference type="Pfam" id="PF00069">
    <property type="entry name" value="Pkinase"/>
    <property type="match status" value="1"/>
</dbReference>
<dbReference type="Proteomes" id="UP000688137">
    <property type="component" value="Unassembled WGS sequence"/>
</dbReference>
<gene>
    <name evidence="2" type="ORF">PPRIM_AZ9-3.1.T0780234</name>
</gene>
<reference evidence="2" key="1">
    <citation type="submission" date="2021-01" db="EMBL/GenBank/DDBJ databases">
        <authorList>
            <consortium name="Genoscope - CEA"/>
            <person name="William W."/>
        </authorList>
    </citation>
    <scope>NUCLEOTIDE SEQUENCE</scope>
</reference>
<dbReference type="OMA" id="FNILQPH"/>
<comment type="caution">
    <text evidence="2">The sequence shown here is derived from an EMBL/GenBank/DDBJ whole genome shotgun (WGS) entry which is preliminary data.</text>
</comment>
<sequence length="590" mass="70597">MNCEEYQFNYIMIEEANEQNSPIKFHKIQKKQGSQIEAYYIMRETNLQYFRNESHAKAMLNLRLFNILQPHEIIIHQNQILIIMKDWKQYRLIENQLNLQNIQSILFQLAITLNELSLKKITWNIQSIQQLYLIQGCVFLQLIDLEDSHFNMNIPNIDIFKSFVRKYFPQFNQILDIQMDDFEKIIKYLLSIIQGLKINQQSHYGLNHFFQIKQISSSQGMEDIYAVEFNTPKIFETVFQINSKTLLYRCYDMSRNNKYQLQEYQNREIFITEKLSNTSHILINFSYIRLFNQAFFFQKKFIMTLADAASLQKTQQIDNHVYKKLAYRALKEIIKGIEIFHQEKIMHRNISPQTIYIDNEQLIDAHFYIGDQEKAKEELNIFQGTQQSTSYQFVPPESMENITMKSDLYQFGLVALFILNKGTILFPFFLLDAEEIEQKFHPDYINNQLKKNKLEYNFELIQVISECLKQNPNQRPETIEVSKKISKIYRNSKIKILNVHFNLELKLKLSYKNDQSNKFKQILQNFNNLSLQRYQITIKNSQFHIYIQSYKQQNKRAVSNNQTVKTSFDDQTYTIDSGDQNNFEMIFQKP</sequence>
<dbReference type="GO" id="GO:0005524">
    <property type="term" value="F:ATP binding"/>
    <property type="evidence" value="ECO:0007669"/>
    <property type="project" value="InterPro"/>
</dbReference>
<dbReference type="PANTHER" id="PTHR24362">
    <property type="entry name" value="SERINE/THREONINE-PROTEIN KINASE NEK"/>
    <property type="match status" value="1"/>
</dbReference>
<keyword evidence="3" id="KW-1185">Reference proteome</keyword>
<accession>A0A8S1N2K9</accession>
<dbReference type="SMART" id="SM00220">
    <property type="entry name" value="S_TKc"/>
    <property type="match status" value="1"/>
</dbReference>
<organism evidence="2 3">
    <name type="scientific">Paramecium primaurelia</name>
    <dbReference type="NCBI Taxonomy" id="5886"/>
    <lineage>
        <taxon>Eukaryota</taxon>
        <taxon>Sar</taxon>
        <taxon>Alveolata</taxon>
        <taxon>Ciliophora</taxon>
        <taxon>Intramacronucleata</taxon>
        <taxon>Oligohymenophorea</taxon>
        <taxon>Peniculida</taxon>
        <taxon>Parameciidae</taxon>
        <taxon>Paramecium</taxon>
    </lineage>
</organism>
<evidence type="ECO:0000313" key="2">
    <source>
        <dbReference type="EMBL" id="CAD8087507.1"/>
    </source>
</evidence>
<dbReference type="GO" id="GO:0004672">
    <property type="term" value="F:protein kinase activity"/>
    <property type="evidence" value="ECO:0007669"/>
    <property type="project" value="InterPro"/>
</dbReference>
<protein>
    <recommendedName>
        <fullName evidence="1">Protein kinase domain-containing protein</fullName>
    </recommendedName>
</protein>
<dbReference type="EMBL" id="CAJJDM010000081">
    <property type="protein sequence ID" value="CAD8087507.1"/>
    <property type="molecule type" value="Genomic_DNA"/>
</dbReference>
<dbReference type="PROSITE" id="PS50011">
    <property type="entry name" value="PROTEIN_KINASE_DOM"/>
    <property type="match status" value="1"/>
</dbReference>
<evidence type="ECO:0000259" key="1">
    <source>
        <dbReference type="PROSITE" id="PS50011"/>
    </source>
</evidence>
<dbReference type="PANTHER" id="PTHR24362:SF309">
    <property type="entry name" value="PROTEIN KINASE DOMAIN-CONTAINING PROTEIN"/>
    <property type="match status" value="1"/>
</dbReference>
<evidence type="ECO:0000313" key="3">
    <source>
        <dbReference type="Proteomes" id="UP000688137"/>
    </source>
</evidence>
<dbReference type="AlphaFoldDB" id="A0A8S1N2K9"/>